<dbReference type="Pfam" id="PF00144">
    <property type="entry name" value="Beta-lactamase"/>
    <property type="match status" value="1"/>
</dbReference>
<organism evidence="5 6">
    <name type="scientific">Algoriphagus confluentis</name>
    <dbReference type="NCBI Taxonomy" id="1697556"/>
    <lineage>
        <taxon>Bacteria</taxon>
        <taxon>Pseudomonadati</taxon>
        <taxon>Bacteroidota</taxon>
        <taxon>Cytophagia</taxon>
        <taxon>Cytophagales</taxon>
        <taxon>Cyclobacteriaceae</taxon>
        <taxon>Algoriphagus</taxon>
    </lineage>
</organism>
<dbReference type="PANTHER" id="PTHR46825">
    <property type="entry name" value="D-ALANYL-D-ALANINE-CARBOXYPEPTIDASE/ENDOPEPTIDASE AMPH"/>
    <property type="match status" value="1"/>
</dbReference>
<feature type="domain" description="Peptidase S12 Pab87-related C-terminal" evidence="4">
    <location>
        <begin position="369"/>
        <end position="445"/>
    </location>
</feature>
<evidence type="ECO:0000256" key="2">
    <source>
        <dbReference type="ARBA" id="ARBA00023136"/>
    </source>
</evidence>
<accession>A0ABQ6PW24</accession>
<name>A0ABQ6PW24_9BACT</name>
<dbReference type="SUPFAM" id="SSF56601">
    <property type="entry name" value="beta-lactamase/transpeptidase-like"/>
    <property type="match status" value="1"/>
</dbReference>
<comment type="subcellular location">
    <subcellularLocation>
        <location evidence="1">Membrane</location>
    </subcellularLocation>
</comment>
<proteinExistence type="predicted"/>
<protein>
    <submittedName>
        <fullName evidence="5">Serine hydrolase</fullName>
    </submittedName>
</protein>
<keyword evidence="6" id="KW-1185">Reference proteome</keyword>
<evidence type="ECO:0000259" key="4">
    <source>
        <dbReference type="Pfam" id="PF11954"/>
    </source>
</evidence>
<dbReference type="Gene3D" id="3.40.710.10">
    <property type="entry name" value="DD-peptidase/beta-lactamase superfamily"/>
    <property type="match status" value="1"/>
</dbReference>
<dbReference type="InterPro" id="IPR001466">
    <property type="entry name" value="Beta-lactam-related"/>
</dbReference>
<dbReference type="Pfam" id="PF11954">
    <property type="entry name" value="DUF3471"/>
    <property type="match status" value="1"/>
</dbReference>
<comment type="caution">
    <text evidence="5">The sequence shown here is derived from an EMBL/GenBank/DDBJ whole genome shotgun (WGS) entry which is preliminary data.</text>
</comment>
<keyword evidence="2" id="KW-0472">Membrane</keyword>
<evidence type="ECO:0000256" key="1">
    <source>
        <dbReference type="ARBA" id="ARBA00004370"/>
    </source>
</evidence>
<dbReference type="EMBL" id="BTPD01000020">
    <property type="protein sequence ID" value="GMQ31500.1"/>
    <property type="molecule type" value="Genomic_DNA"/>
</dbReference>
<reference evidence="5 6" key="1">
    <citation type="submission" date="2023-08" db="EMBL/GenBank/DDBJ databases">
        <title>Draft genome sequence of Algoriphagus confluentis.</title>
        <authorList>
            <person name="Takatani N."/>
            <person name="Hosokawa M."/>
            <person name="Sawabe T."/>
        </authorList>
    </citation>
    <scope>NUCLEOTIDE SEQUENCE [LARGE SCALE GENOMIC DNA]</scope>
    <source>
        <strain evidence="5 6">NBRC 111222</strain>
    </source>
</reference>
<dbReference type="RefSeq" id="WP_338226267.1">
    <property type="nucleotide sequence ID" value="NZ_BTPD01000020.1"/>
</dbReference>
<keyword evidence="5" id="KW-0378">Hydrolase</keyword>
<dbReference type="InterPro" id="IPR012338">
    <property type="entry name" value="Beta-lactam/transpept-like"/>
</dbReference>
<sequence length="457" mass="52382">MKYLFLLIGLIIAQITFGQNQVQKIDSLLNPLFKNGQINGNFLIAEKGKVIYKRSFGLANEETKQPLNEKSIFEIASVTKQFTATAIMILNEEDKLNLDDDISKFFPELIFYKGITIRHLLNHTSGLPDYMELLEKNFDKSKIETNNDIITFFAQKQPKVVFVPSSKYEYSNTGYIFLASIIEKVSSETYDGFLQKNIFKPLKMNNTFVYKRRSEPKKIDNYAYGYVYSDSLKQYILPDYLEETKFVNWLDGVVGDGGINSTINDLLKWDRALYTNKLLSKAAMIEMFSITSLKDNTQIEYGYGWQIENHNEFGKIVYHGGGWPGYSTFFARHLTDDKTIIILQNHDNITLPVHSIRNILYRKDEAMNIISSADQLQKFVGAYEIQPGFIIEVEKLNNQLYAKAAGQPTLELIPQPENSFLLEEIEAKVIFNFNSEGTVKSLTFSQGGMEIEGKKIK</sequence>
<gene>
    <name evidence="5" type="ORF">Aconfl_41450</name>
</gene>
<evidence type="ECO:0000313" key="6">
    <source>
        <dbReference type="Proteomes" id="UP001338309"/>
    </source>
</evidence>
<evidence type="ECO:0000259" key="3">
    <source>
        <dbReference type="Pfam" id="PF00144"/>
    </source>
</evidence>
<dbReference type="PANTHER" id="PTHR46825:SF11">
    <property type="entry name" value="PENICILLIN-BINDING PROTEIN 4"/>
    <property type="match status" value="1"/>
</dbReference>
<feature type="domain" description="Beta-lactamase-related" evidence="3">
    <location>
        <begin position="38"/>
        <end position="347"/>
    </location>
</feature>
<dbReference type="GO" id="GO:0016787">
    <property type="term" value="F:hydrolase activity"/>
    <property type="evidence" value="ECO:0007669"/>
    <property type="project" value="UniProtKB-KW"/>
</dbReference>
<dbReference type="InterPro" id="IPR050491">
    <property type="entry name" value="AmpC-like"/>
</dbReference>
<evidence type="ECO:0000313" key="5">
    <source>
        <dbReference type="EMBL" id="GMQ31500.1"/>
    </source>
</evidence>
<dbReference type="Proteomes" id="UP001338309">
    <property type="component" value="Unassembled WGS sequence"/>
</dbReference>
<dbReference type="InterPro" id="IPR021860">
    <property type="entry name" value="Peptidase_S12_Pab87-rel_C"/>
</dbReference>